<dbReference type="GO" id="GO:0042813">
    <property type="term" value="F:Wnt receptor activity"/>
    <property type="evidence" value="ECO:0007669"/>
    <property type="project" value="TreeGrafter"/>
</dbReference>
<keyword evidence="3" id="KW-0272">Extracellular matrix</keyword>
<dbReference type="CDD" id="cd00053">
    <property type="entry name" value="EGF"/>
    <property type="match status" value="1"/>
</dbReference>
<dbReference type="GO" id="GO:0017147">
    <property type="term" value="F:Wnt-protein binding"/>
    <property type="evidence" value="ECO:0007669"/>
    <property type="project" value="TreeGrafter"/>
</dbReference>
<dbReference type="Gene3D" id="2.10.25.10">
    <property type="entry name" value="Laminin"/>
    <property type="match status" value="7"/>
</dbReference>
<comment type="subcellular location">
    <subcellularLocation>
        <location evidence="1">Secreted</location>
        <location evidence="1">Extracellular space</location>
        <location evidence="1">Extracellular matrix</location>
        <location evidence="1">Basement membrane</location>
    </subcellularLocation>
</comment>
<evidence type="ECO:0000259" key="15">
    <source>
        <dbReference type="PROSITE" id="PS50993"/>
    </source>
</evidence>
<feature type="domain" description="NIDO" evidence="16">
    <location>
        <begin position="108"/>
        <end position="252"/>
    </location>
</feature>
<dbReference type="GO" id="GO:0005604">
    <property type="term" value="C:basement membrane"/>
    <property type="evidence" value="ECO:0007669"/>
    <property type="project" value="UniProtKB-SubCell"/>
</dbReference>
<dbReference type="Pfam" id="PF12947">
    <property type="entry name" value="EGF_3"/>
    <property type="match status" value="3"/>
</dbReference>
<dbReference type="InterPro" id="IPR000033">
    <property type="entry name" value="LDLR_classB_rpt"/>
</dbReference>
<keyword evidence="11" id="KW-0325">Glycoprotein</keyword>
<dbReference type="InterPro" id="IPR011042">
    <property type="entry name" value="6-blade_b-propeller_TolB-like"/>
</dbReference>
<dbReference type="SUPFAM" id="SSF57184">
    <property type="entry name" value="Growth factor receptor domain"/>
    <property type="match status" value="1"/>
</dbReference>
<dbReference type="PROSITE" id="PS51220">
    <property type="entry name" value="NIDO"/>
    <property type="match status" value="1"/>
</dbReference>
<evidence type="ECO:0000256" key="10">
    <source>
        <dbReference type="ARBA" id="ARBA00023157"/>
    </source>
</evidence>
<organism evidence="17 18">
    <name type="scientific">Nesidiocoris tenuis</name>
    <dbReference type="NCBI Taxonomy" id="355587"/>
    <lineage>
        <taxon>Eukaryota</taxon>
        <taxon>Metazoa</taxon>
        <taxon>Ecdysozoa</taxon>
        <taxon>Arthropoda</taxon>
        <taxon>Hexapoda</taxon>
        <taxon>Insecta</taxon>
        <taxon>Pterygota</taxon>
        <taxon>Neoptera</taxon>
        <taxon>Paraneoptera</taxon>
        <taxon>Hemiptera</taxon>
        <taxon>Heteroptera</taxon>
        <taxon>Panheteroptera</taxon>
        <taxon>Cimicomorpha</taxon>
        <taxon>Miridae</taxon>
        <taxon>Dicyphina</taxon>
        <taxon>Nesidiocoris</taxon>
    </lineage>
</organism>
<dbReference type="Pfam" id="PF07645">
    <property type="entry name" value="EGF_CA"/>
    <property type="match status" value="2"/>
</dbReference>
<evidence type="ECO:0000256" key="4">
    <source>
        <dbReference type="ARBA" id="ARBA00022536"/>
    </source>
</evidence>
<feature type="domain" description="EGF-like" evidence="14">
    <location>
        <begin position="532"/>
        <end position="572"/>
    </location>
</feature>
<accession>A0A6H5GVQ7</accession>
<feature type="domain" description="EGF-like" evidence="14">
    <location>
        <begin position="489"/>
        <end position="530"/>
    </location>
</feature>
<evidence type="ECO:0008006" key="19">
    <source>
        <dbReference type="Google" id="ProtNLM"/>
    </source>
</evidence>
<keyword evidence="6" id="KW-0677">Repeat</keyword>
<dbReference type="OrthoDB" id="6375837at2759"/>
<dbReference type="Pfam" id="PF06119">
    <property type="entry name" value="NIDO"/>
    <property type="match status" value="1"/>
</dbReference>
<dbReference type="Gene3D" id="2.120.10.30">
    <property type="entry name" value="TolB, C-terminal domain"/>
    <property type="match status" value="1"/>
</dbReference>
<feature type="repeat" description="LDL-receptor class B" evidence="13">
    <location>
        <begin position="792"/>
        <end position="837"/>
    </location>
</feature>
<dbReference type="SMART" id="SM00539">
    <property type="entry name" value="NIDO"/>
    <property type="match status" value="1"/>
</dbReference>
<keyword evidence="8" id="KW-0084">Basement membrane</keyword>
<evidence type="ECO:0000256" key="13">
    <source>
        <dbReference type="PROSITE-ProRule" id="PRU00461"/>
    </source>
</evidence>
<feature type="domain" description="EGF-like" evidence="14">
    <location>
        <begin position="657"/>
        <end position="697"/>
    </location>
</feature>
<evidence type="ECO:0000259" key="14">
    <source>
        <dbReference type="PROSITE" id="PS50026"/>
    </source>
</evidence>
<dbReference type="SMART" id="SM00135">
    <property type="entry name" value="LY"/>
    <property type="match status" value="5"/>
</dbReference>
<dbReference type="InterPro" id="IPR049883">
    <property type="entry name" value="NOTCH1_EGF-like"/>
</dbReference>
<keyword evidence="5" id="KW-0732">Signal</keyword>
<evidence type="ECO:0000256" key="1">
    <source>
        <dbReference type="ARBA" id="ARBA00004302"/>
    </source>
</evidence>
<dbReference type="PROSITE" id="PS00010">
    <property type="entry name" value="ASX_HYDROXYL"/>
    <property type="match status" value="1"/>
</dbReference>
<keyword evidence="2" id="KW-0964">Secreted</keyword>
<evidence type="ECO:0000256" key="12">
    <source>
        <dbReference type="PROSITE-ProRule" id="PRU00076"/>
    </source>
</evidence>
<dbReference type="GO" id="GO:0005886">
    <property type="term" value="C:plasma membrane"/>
    <property type="evidence" value="ECO:0007669"/>
    <property type="project" value="TreeGrafter"/>
</dbReference>
<reference evidence="17 18" key="1">
    <citation type="submission" date="2020-02" db="EMBL/GenBank/DDBJ databases">
        <authorList>
            <person name="Ferguson B K."/>
        </authorList>
    </citation>
    <scope>NUCLEOTIDE SEQUENCE [LARGE SCALE GENOMIC DNA]</scope>
</reference>
<dbReference type="InterPro" id="IPR009030">
    <property type="entry name" value="Growth_fac_rcpt_cys_sf"/>
</dbReference>
<dbReference type="InterPro" id="IPR000742">
    <property type="entry name" value="EGF"/>
</dbReference>
<gene>
    <name evidence="17" type="ORF">NTEN_LOCUS13814</name>
</gene>
<dbReference type="SUPFAM" id="SSF63825">
    <property type="entry name" value="YWTD domain"/>
    <property type="match status" value="1"/>
</dbReference>
<dbReference type="SMART" id="SM00682">
    <property type="entry name" value="G2F"/>
    <property type="match status" value="1"/>
</dbReference>
<evidence type="ECO:0000256" key="9">
    <source>
        <dbReference type="ARBA" id="ARBA00022889"/>
    </source>
</evidence>
<dbReference type="PROSITE" id="PS01186">
    <property type="entry name" value="EGF_2"/>
    <property type="match status" value="4"/>
</dbReference>
<dbReference type="GO" id="GO:0007160">
    <property type="term" value="P:cell-matrix adhesion"/>
    <property type="evidence" value="ECO:0007669"/>
    <property type="project" value="InterPro"/>
</dbReference>
<dbReference type="InterPro" id="IPR003886">
    <property type="entry name" value="NIDO_dom"/>
</dbReference>
<proteinExistence type="predicted"/>
<dbReference type="FunFam" id="2.120.10.30:FF:000241">
    <property type="entry name" value="Low-density lipoprotein receptor-related protein 6"/>
    <property type="match status" value="1"/>
</dbReference>
<evidence type="ECO:0000256" key="2">
    <source>
        <dbReference type="ARBA" id="ARBA00022525"/>
    </source>
</evidence>
<dbReference type="EMBL" id="CADCXU010020490">
    <property type="protein sequence ID" value="CAB0008568.1"/>
    <property type="molecule type" value="Genomic_DNA"/>
</dbReference>
<dbReference type="PANTHER" id="PTHR46513">
    <property type="entry name" value="VITELLOGENIN RECEPTOR-LIKE PROTEIN-RELATED-RELATED"/>
    <property type="match status" value="1"/>
</dbReference>
<feature type="domain" description="Nidogen G2 beta-barrel" evidence="15">
    <location>
        <begin position="255"/>
        <end position="384"/>
    </location>
</feature>
<dbReference type="InterPro" id="IPR006605">
    <property type="entry name" value="G2_nidogen/fibulin_G2F"/>
</dbReference>
<evidence type="ECO:0000256" key="3">
    <source>
        <dbReference type="ARBA" id="ARBA00022530"/>
    </source>
</evidence>
<keyword evidence="7" id="KW-0106">Calcium</keyword>
<dbReference type="CDD" id="cd00054">
    <property type="entry name" value="EGF_CA"/>
    <property type="match status" value="2"/>
</dbReference>
<keyword evidence="10 12" id="KW-1015">Disulfide bond</keyword>
<protein>
    <recommendedName>
        <fullName evidence="19">Nidogen</fullName>
    </recommendedName>
</protein>
<feature type="domain" description="EGF-like" evidence="14">
    <location>
        <begin position="448"/>
        <end position="488"/>
    </location>
</feature>
<dbReference type="SMART" id="SM00179">
    <property type="entry name" value="EGF_CA"/>
    <property type="match status" value="6"/>
</dbReference>
<evidence type="ECO:0000256" key="6">
    <source>
        <dbReference type="ARBA" id="ARBA00022737"/>
    </source>
</evidence>
<comment type="caution">
    <text evidence="12">Lacks conserved residue(s) required for the propagation of feature annotation.</text>
</comment>
<dbReference type="Gene3D" id="2.40.155.10">
    <property type="entry name" value="Green fluorescent protein"/>
    <property type="match status" value="1"/>
</dbReference>
<dbReference type="Proteomes" id="UP000479000">
    <property type="component" value="Unassembled WGS sequence"/>
</dbReference>
<dbReference type="InterPro" id="IPR001881">
    <property type="entry name" value="EGF-like_Ca-bd_dom"/>
</dbReference>
<dbReference type="PROSITE" id="PS50026">
    <property type="entry name" value="EGF_3"/>
    <property type="match status" value="5"/>
</dbReference>
<dbReference type="InterPro" id="IPR050778">
    <property type="entry name" value="Cueball_EGF_LRP_Nidogen"/>
</dbReference>
<dbReference type="PROSITE" id="PS01187">
    <property type="entry name" value="EGF_CA"/>
    <property type="match status" value="1"/>
</dbReference>
<keyword evidence="9" id="KW-0130">Cell adhesion</keyword>
<evidence type="ECO:0000256" key="7">
    <source>
        <dbReference type="ARBA" id="ARBA00022837"/>
    </source>
</evidence>
<dbReference type="PROSITE" id="PS50993">
    <property type="entry name" value="NIDOGEN_G2"/>
    <property type="match status" value="1"/>
</dbReference>
<dbReference type="AlphaFoldDB" id="A0A6H5GVQ7"/>
<evidence type="ECO:0000313" key="17">
    <source>
        <dbReference type="EMBL" id="CAB0008568.1"/>
    </source>
</evidence>
<dbReference type="GO" id="GO:0005509">
    <property type="term" value="F:calcium ion binding"/>
    <property type="evidence" value="ECO:0007669"/>
    <property type="project" value="InterPro"/>
</dbReference>
<dbReference type="GO" id="GO:0060070">
    <property type="term" value="P:canonical Wnt signaling pathway"/>
    <property type="evidence" value="ECO:0007669"/>
    <property type="project" value="TreeGrafter"/>
</dbReference>
<dbReference type="Pfam" id="PF07474">
    <property type="entry name" value="G2F"/>
    <property type="match status" value="1"/>
</dbReference>
<sequence>MIDNISVIVAEFQFRHCKNTFLKILVVNIFVFPAILTKTGRCTDHFLPPYDDFRRGRKIYIIQPNIMQICPLPFQNITVSTNGLVSFLTPVERYINIQFPLNIPVIAPLYANADTSRGGQVYYRESNREADLSKSDATLRKHFRDLGPDFEPLGLFIVTWERIPMHGADPSESDKVNTFQLAITTDREISFVEFLYHDGGIQWIQAPNANPFDSLPPVRAQAGIISPSGRLFTLRGSGTDQVMNLDNVCGSVTDKPIRLSGPLSINVNGVRLENFIFEGYVVVKDGRVYTAVDKLPPDLTPSLQLLKPLESLPGWLFALTEDPNKKNGFQLTGGVVNHTATLTFSNSYVLRLHQIYKGPDAYDQIKVEVDISGRIPEISAGGSIKQNEHYDEIYTKTEPVAEDPCIKGRVQCVANSSCLVQDDSFKCVCNSGYEIHTASNDFGIVCQDIDECSRLSQVCSTYADCINFEGGFECRCHSGFHGDGRYCDQDSCHVLGNCHSNAMCIPVMKVDGGYRCMCNPGYEGDGYNCTESELSCHDADICHKNAICMANTGQGSSHVCICSEGFIGDGFICYPSDPAACDQCDPNADCVQKNGVYDCQCKDNFIGDGLTCSPEVQDCDTRHDCDFNADCLYATEVEGYRCFCSPGFTGDGHSCQEIITCARDPSICDENARCLFLDSKYKCTCNEGYFGNGTICKGITTDCVEGKVYWSDITGAQIKRAKYDGSEFEEFLDTTGESPEGLALDWINRQLYWVDPLTDKISTINLDTKEVRVIIDRNLTNPRGIAVHPFRRKLYWSDWNRAAPKIEESNLDGSQRRDLVTGADIRLPNALTIDWDKDELCWSDAGTKTIDCMYLNRRVPNTVVSEVPYPFGIAISSDKYYWSDWNTSKIMSAPKHNGLPIASIDVPLGGDDKPNGLTIVAACPR</sequence>
<keyword evidence="18" id="KW-1185">Reference proteome</keyword>
<dbReference type="InterPro" id="IPR024731">
    <property type="entry name" value="NELL2-like_EGF"/>
</dbReference>
<dbReference type="SUPFAM" id="SSF54511">
    <property type="entry name" value="GFP-like"/>
    <property type="match status" value="1"/>
</dbReference>
<dbReference type="SMART" id="SM00181">
    <property type="entry name" value="EGF"/>
    <property type="match status" value="7"/>
</dbReference>
<feature type="disulfide bond" evidence="12">
    <location>
        <begin position="625"/>
        <end position="642"/>
    </location>
</feature>
<evidence type="ECO:0000256" key="8">
    <source>
        <dbReference type="ARBA" id="ARBA00022869"/>
    </source>
</evidence>
<dbReference type="SUPFAM" id="SSF57196">
    <property type="entry name" value="EGF/Laminin"/>
    <property type="match status" value="2"/>
</dbReference>
<evidence type="ECO:0000256" key="11">
    <source>
        <dbReference type="ARBA" id="ARBA00023180"/>
    </source>
</evidence>
<evidence type="ECO:0000256" key="5">
    <source>
        <dbReference type="ARBA" id="ARBA00022729"/>
    </source>
</evidence>
<feature type="domain" description="EGF-like" evidence="14">
    <location>
        <begin position="615"/>
        <end position="656"/>
    </location>
</feature>
<dbReference type="FunFam" id="2.10.25.10:FF:000038">
    <property type="entry name" value="Fibrillin 2"/>
    <property type="match status" value="1"/>
</dbReference>
<feature type="repeat" description="LDL-receptor class B" evidence="13">
    <location>
        <begin position="706"/>
        <end position="748"/>
    </location>
</feature>
<dbReference type="InterPro" id="IPR000152">
    <property type="entry name" value="EGF-type_Asp/Asn_hydroxyl_site"/>
</dbReference>
<feature type="repeat" description="LDL-receptor class B" evidence="13">
    <location>
        <begin position="749"/>
        <end position="791"/>
    </location>
</feature>
<dbReference type="Pfam" id="PF00058">
    <property type="entry name" value="Ldl_recept_b"/>
    <property type="match status" value="2"/>
</dbReference>
<dbReference type="InterPro" id="IPR009017">
    <property type="entry name" value="GFP"/>
</dbReference>
<keyword evidence="4 12" id="KW-0245">EGF-like domain</keyword>
<evidence type="ECO:0000259" key="16">
    <source>
        <dbReference type="PROSITE" id="PS51220"/>
    </source>
</evidence>
<dbReference type="PROSITE" id="PS51120">
    <property type="entry name" value="LDLRB"/>
    <property type="match status" value="3"/>
</dbReference>
<evidence type="ECO:0000313" key="18">
    <source>
        <dbReference type="Proteomes" id="UP000479000"/>
    </source>
</evidence>
<dbReference type="InterPro" id="IPR018097">
    <property type="entry name" value="EGF_Ca-bd_CS"/>
</dbReference>
<dbReference type="PANTHER" id="PTHR46513:SF13">
    <property type="entry name" value="EGF-LIKE DOMAIN-CONTAINING PROTEIN"/>
    <property type="match status" value="1"/>
</dbReference>
<name>A0A6H5GVQ7_9HEMI</name>